<accession>A0A1W6M962</accession>
<dbReference type="InterPro" id="IPR016181">
    <property type="entry name" value="Acyl_CoA_acyltransferase"/>
</dbReference>
<dbReference type="RefSeq" id="WP_011082377.1">
    <property type="nucleotide sequence ID" value="NZ_AP026553.1"/>
</dbReference>
<dbReference type="Pfam" id="PF14542">
    <property type="entry name" value="Acetyltransf_CG"/>
    <property type="match status" value="1"/>
</dbReference>
<proteinExistence type="predicted"/>
<reference evidence="2 5" key="1">
    <citation type="submission" date="2017-01" db="EMBL/GenBank/DDBJ databases">
        <title>Complete Genome Sequence of Vibrio vulnificus FORC_053.</title>
        <authorList>
            <consortium name="Food-borne Pathogen Omics Research Center"/>
            <person name="Chung H.Y."/>
            <person name="Na E.J."/>
            <person name="Song J.S."/>
            <person name="Kim H."/>
            <person name="Lee J.-H."/>
            <person name="Ryu S."/>
            <person name="Choi S.H."/>
        </authorList>
    </citation>
    <scope>NUCLEOTIDE SEQUENCE [LARGE SCALE GENOMIC DNA]</scope>
    <source>
        <strain evidence="2 5">FORC_053</strain>
    </source>
</reference>
<evidence type="ECO:0000313" key="5">
    <source>
        <dbReference type="Proteomes" id="UP000263418"/>
    </source>
</evidence>
<sequence>MNHVTHDEKNALFQVHLEGMYYATVRYQLHDDVMSITSTRVPEELRGGGYGKLMMEAVLPIIEAQGYKIVPVCSYVKHYLERHSEWHHLKA</sequence>
<evidence type="ECO:0000313" key="2">
    <source>
        <dbReference type="EMBL" id="AXX61638.1"/>
    </source>
</evidence>
<dbReference type="PANTHER" id="PTHR31435">
    <property type="entry name" value="PROTEIN NATD1"/>
    <property type="match status" value="1"/>
</dbReference>
<dbReference type="Gene3D" id="3.40.630.30">
    <property type="match status" value="1"/>
</dbReference>
<dbReference type="PROSITE" id="PS51729">
    <property type="entry name" value="GNAT_YJDJ"/>
    <property type="match status" value="1"/>
</dbReference>
<evidence type="ECO:0000259" key="1">
    <source>
        <dbReference type="PROSITE" id="PS51729"/>
    </source>
</evidence>
<dbReference type="PANTHER" id="PTHR31435:SF9">
    <property type="entry name" value="PROTEIN NATD1"/>
    <property type="match status" value="1"/>
</dbReference>
<dbReference type="AlphaFoldDB" id="A0A1W6M962"/>
<dbReference type="KEGG" id="vvl:VV93_v1c33280"/>
<evidence type="ECO:0000313" key="4">
    <source>
        <dbReference type="Proteomes" id="UP000237466"/>
    </source>
</evidence>
<dbReference type="EMBL" id="CP019291">
    <property type="protein sequence ID" value="AXX61638.1"/>
    <property type="molecule type" value="Genomic_DNA"/>
</dbReference>
<gene>
    <name evidence="3" type="ORF">CRN52_16700</name>
    <name evidence="2" type="ORF">FORC53_3299</name>
</gene>
<reference evidence="3 4" key="2">
    <citation type="journal article" date="2018" name="Front. Microbiol.">
        <title>Phylogeny of Vibrio vulnificus from the Analysis of the Core-Genome: Implications for Intra-Species Taxonomy.</title>
        <authorList>
            <person name="Roig F.J."/>
            <person name="Gonzalez-Candelas F."/>
            <person name="Sanjuan E."/>
            <person name="Fouz B."/>
            <person name="Feil E.J."/>
            <person name="Llorens C."/>
            <person name="Baker-Austin C."/>
            <person name="Oliver J.D."/>
            <person name="Danin-Poleg Y."/>
            <person name="Gibas C.J."/>
            <person name="Kashi Y."/>
            <person name="Gulig P.A."/>
            <person name="Morrison S.S."/>
            <person name="Amaro C."/>
        </authorList>
    </citation>
    <scope>NUCLEOTIDE SEQUENCE [LARGE SCALE GENOMIC DNA]</scope>
    <source>
        <strain evidence="3 4">CECT4608</strain>
    </source>
</reference>
<dbReference type="SUPFAM" id="SSF55729">
    <property type="entry name" value="Acyl-CoA N-acyltransferases (Nat)"/>
    <property type="match status" value="1"/>
</dbReference>
<name>A0A1W6M962_VIBVL</name>
<dbReference type="Proteomes" id="UP000237466">
    <property type="component" value="Unassembled WGS sequence"/>
</dbReference>
<protein>
    <submittedName>
        <fullName evidence="2 3">Acetyltransferase</fullName>
    </submittedName>
</protein>
<keyword evidence="3" id="KW-0808">Transferase</keyword>
<dbReference type="Proteomes" id="UP000263418">
    <property type="component" value="Chromosome 2"/>
</dbReference>
<dbReference type="InterPro" id="IPR045057">
    <property type="entry name" value="Gcn5-rel_NAT"/>
</dbReference>
<feature type="domain" description="N-acetyltransferase" evidence="1">
    <location>
        <begin position="5"/>
        <end position="91"/>
    </location>
</feature>
<evidence type="ECO:0000313" key="3">
    <source>
        <dbReference type="EMBL" id="POB45611.1"/>
    </source>
</evidence>
<organism evidence="3 4">
    <name type="scientific">Vibrio vulnificus</name>
    <dbReference type="NCBI Taxonomy" id="672"/>
    <lineage>
        <taxon>Bacteria</taxon>
        <taxon>Pseudomonadati</taxon>
        <taxon>Pseudomonadota</taxon>
        <taxon>Gammaproteobacteria</taxon>
        <taxon>Vibrionales</taxon>
        <taxon>Vibrionaceae</taxon>
        <taxon>Vibrio</taxon>
    </lineage>
</organism>
<dbReference type="OMA" id="CSYVVHY"/>
<dbReference type="InterPro" id="IPR031165">
    <property type="entry name" value="GNAT_YJDJ"/>
</dbReference>
<dbReference type="GO" id="GO:0016740">
    <property type="term" value="F:transferase activity"/>
    <property type="evidence" value="ECO:0007669"/>
    <property type="project" value="UniProtKB-KW"/>
</dbReference>
<dbReference type="EMBL" id="PDGH01000113">
    <property type="protein sequence ID" value="POB45611.1"/>
    <property type="molecule type" value="Genomic_DNA"/>
</dbReference>